<dbReference type="SMART" id="SM00353">
    <property type="entry name" value="HLH"/>
    <property type="match status" value="1"/>
</dbReference>
<dbReference type="WBParaSite" id="maker-unitig_43576-snap-gene-0.1-mRNA-1">
    <property type="protein sequence ID" value="maker-unitig_43576-snap-gene-0.1-mRNA-1"/>
    <property type="gene ID" value="maker-unitig_43576-snap-gene-0.1"/>
</dbReference>
<dbReference type="PROSITE" id="PS50888">
    <property type="entry name" value="BHLH"/>
    <property type="match status" value="1"/>
</dbReference>
<proteinExistence type="predicted"/>
<keyword evidence="3" id="KW-0805">Transcription regulation</keyword>
<dbReference type="GO" id="GO:0046983">
    <property type="term" value="F:protein dimerization activity"/>
    <property type="evidence" value="ECO:0007669"/>
    <property type="project" value="InterPro"/>
</dbReference>
<evidence type="ECO:0000256" key="4">
    <source>
        <dbReference type="ARBA" id="ARBA00023125"/>
    </source>
</evidence>
<evidence type="ECO:0000256" key="7">
    <source>
        <dbReference type="SAM" id="MobiDB-lite"/>
    </source>
</evidence>
<feature type="domain" description="BHLH" evidence="8">
    <location>
        <begin position="93"/>
        <end position="144"/>
    </location>
</feature>
<feature type="compositionally biased region" description="Low complexity" evidence="7">
    <location>
        <begin position="75"/>
        <end position="91"/>
    </location>
</feature>
<reference evidence="10" key="1">
    <citation type="submission" date="2016-11" db="UniProtKB">
        <authorList>
            <consortium name="WormBaseParasite"/>
        </authorList>
    </citation>
    <scope>IDENTIFICATION</scope>
</reference>
<organism evidence="9 10">
    <name type="scientific">Macrostomum lignano</name>
    <dbReference type="NCBI Taxonomy" id="282301"/>
    <lineage>
        <taxon>Eukaryota</taxon>
        <taxon>Metazoa</taxon>
        <taxon>Spiralia</taxon>
        <taxon>Lophotrochozoa</taxon>
        <taxon>Platyhelminthes</taxon>
        <taxon>Rhabditophora</taxon>
        <taxon>Macrostomorpha</taxon>
        <taxon>Macrostomida</taxon>
        <taxon>Macrostomidae</taxon>
        <taxon>Macrostomum</taxon>
    </lineage>
</organism>
<evidence type="ECO:0000256" key="3">
    <source>
        <dbReference type="ARBA" id="ARBA00023015"/>
    </source>
</evidence>
<dbReference type="Gene3D" id="4.10.280.10">
    <property type="entry name" value="Helix-loop-helix DNA-binding domain"/>
    <property type="match status" value="1"/>
</dbReference>
<evidence type="ECO:0000256" key="6">
    <source>
        <dbReference type="ARBA" id="ARBA00023242"/>
    </source>
</evidence>
<dbReference type="PANTHER" id="PTHR23349">
    <property type="entry name" value="BASIC HELIX-LOOP-HELIX TRANSCRIPTION FACTOR, TWIST"/>
    <property type="match status" value="1"/>
</dbReference>
<feature type="region of interest" description="Disordered" evidence="7">
    <location>
        <begin position="215"/>
        <end position="244"/>
    </location>
</feature>
<evidence type="ECO:0000256" key="2">
    <source>
        <dbReference type="ARBA" id="ARBA00022782"/>
    </source>
</evidence>
<keyword evidence="1" id="KW-0217">Developmental protein</keyword>
<dbReference type="InterPro" id="IPR011598">
    <property type="entry name" value="bHLH_dom"/>
</dbReference>
<evidence type="ECO:0000313" key="9">
    <source>
        <dbReference type="Proteomes" id="UP000095280"/>
    </source>
</evidence>
<evidence type="ECO:0000256" key="5">
    <source>
        <dbReference type="ARBA" id="ARBA00023163"/>
    </source>
</evidence>
<dbReference type="AlphaFoldDB" id="A0A1I8FQT4"/>
<dbReference type="SUPFAM" id="SSF47459">
    <property type="entry name" value="HLH, helix-loop-helix DNA-binding domain"/>
    <property type="match status" value="1"/>
</dbReference>
<name>A0A1I8FQT4_9PLAT</name>
<dbReference type="InterPro" id="IPR036638">
    <property type="entry name" value="HLH_DNA-bd_sf"/>
</dbReference>
<keyword evidence="6" id="KW-0539">Nucleus</keyword>
<dbReference type="GO" id="GO:0000981">
    <property type="term" value="F:DNA-binding transcription factor activity, RNA polymerase II-specific"/>
    <property type="evidence" value="ECO:0007669"/>
    <property type="project" value="TreeGrafter"/>
</dbReference>
<dbReference type="Pfam" id="PF00010">
    <property type="entry name" value="HLH"/>
    <property type="match status" value="1"/>
</dbReference>
<dbReference type="GO" id="GO:0030154">
    <property type="term" value="P:cell differentiation"/>
    <property type="evidence" value="ECO:0007669"/>
    <property type="project" value="UniProtKB-KW"/>
</dbReference>
<keyword evidence="2" id="KW-0221">Differentiation</keyword>
<accession>A0A1I8FQT4</accession>
<dbReference type="InterPro" id="IPR050283">
    <property type="entry name" value="E-box_TF_Regulators"/>
</dbReference>
<feature type="region of interest" description="Disordered" evidence="7">
    <location>
        <begin position="61"/>
        <end position="91"/>
    </location>
</feature>
<evidence type="ECO:0000256" key="1">
    <source>
        <dbReference type="ARBA" id="ARBA00022473"/>
    </source>
</evidence>
<protein>
    <submittedName>
        <fullName evidence="10">BHLH domain-containing protein</fullName>
    </submittedName>
</protein>
<evidence type="ECO:0000259" key="8">
    <source>
        <dbReference type="PROSITE" id="PS50888"/>
    </source>
</evidence>
<keyword evidence="5" id="KW-0804">Transcription</keyword>
<sequence length="605" mass="65926">DPHLRISANFIYLHEDIRSTQIQFAQTESNQRHSRGLMPATAEPGTDSSLCVKLEAKGSGNAASSSRKRKRSGCSDAASHSAASDAYDDSGSSARMMANVRERQRTQSLNKAYEELRRIIPTLPSDKLSKIQTLRLATRYIDFLSTVLRCGEDADDSSTSTSTRITTISSSIICQQLLIIISTSRASSADRRLQHRLWTAAARFLLPRLRLPPPRRPLQRPAEPAAATGWATHSESGEWKTPGSRLDCSNVHQNSENNICSDQCSATKRTQLASLRQVIAQQQIYSVLSPAVVEIIPSVAYCAKIGVAQGAEFGAPASPSEIGLQSAGAGVLQRQFVGIRLRVRIGFGFATITTSSVVSKQSGIAKIGQLTGKGAPSQQALGNIDMYAGLSYKKQYLLQITDASLKMFSDTRVKAACNRTSCVFAVKNKILTRKLGGTQAMRFCIFEIKGPSELSVDKCNRIIEQHFPDYKLRKDYNEKEVAVSVRLKVGQWTPDNTSLYFLNQRYGLGKGRPGDLQRTGPEDGDGAMKQVFSKTGPAQGTWAEVAAAGAPSARARSTAGSPGPLPAAAAEEEALSRYMGFREREEILKNEINRLESYLSNLQLA</sequence>
<keyword evidence="4" id="KW-0238">DNA-binding</keyword>
<feature type="region of interest" description="Disordered" evidence="7">
    <location>
        <begin position="27"/>
        <end position="46"/>
    </location>
</feature>
<evidence type="ECO:0000313" key="10">
    <source>
        <dbReference type="WBParaSite" id="maker-unitig_43576-snap-gene-0.1-mRNA-1"/>
    </source>
</evidence>
<keyword evidence="9" id="KW-1185">Reference proteome</keyword>
<dbReference type="PANTHER" id="PTHR23349:SF50">
    <property type="entry name" value="PROTEIN TWIST"/>
    <property type="match status" value="1"/>
</dbReference>
<dbReference type="Proteomes" id="UP000095280">
    <property type="component" value="Unplaced"/>
</dbReference>
<dbReference type="GO" id="GO:0000977">
    <property type="term" value="F:RNA polymerase II transcription regulatory region sequence-specific DNA binding"/>
    <property type="evidence" value="ECO:0007669"/>
    <property type="project" value="TreeGrafter"/>
</dbReference>